<evidence type="ECO:0000256" key="1">
    <source>
        <dbReference type="ARBA" id="ARBA00004370"/>
    </source>
</evidence>
<dbReference type="GO" id="GO:0016020">
    <property type="term" value="C:membrane"/>
    <property type="evidence" value="ECO:0007669"/>
    <property type="project" value="UniProtKB-SubCell"/>
</dbReference>
<dbReference type="SUPFAM" id="SSF49842">
    <property type="entry name" value="TNF-like"/>
    <property type="match status" value="2"/>
</dbReference>
<dbReference type="Pfam" id="PF00229">
    <property type="entry name" value="TNF"/>
    <property type="match status" value="2"/>
</dbReference>
<dbReference type="PANTHER" id="PTHR11471:SF57">
    <property type="entry name" value="CD154"/>
    <property type="match status" value="1"/>
</dbReference>
<organism evidence="7 8">
    <name type="scientific">Lottia gigantea</name>
    <name type="common">Giant owl limpet</name>
    <dbReference type="NCBI Taxonomy" id="225164"/>
    <lineage>
        <taxon>Eukaryota</taxon>
        <taxon>Metazoa</taxon>
        <taxon>Spiralia</taxon>
        <taxon>Lophotrochozoa</taxon>
        <taxon>Mollusca</taxon>
        <taxon>Gastropoda</taxon>
        <taxon>Patellogastropoda</taxon>
        <taxon>Lottioidea</taxon>
        <taxon>Lottiidae</taxon>
        <taxon>Lottia</taxon>
    </lineage>
</organism>
<keyword evidence="8" id="KW-1185">Reference proteome</keyword>
<evidence type="ECO:0000313" key="7">
    <source>
        <dbReference type="EMBL" id="ESO98730.1"/>
    </source>
</evidence>
<evidence type="ECO:0000256" key="2">
    <source>
        <dbReference type="ARBA" id="ARBA00008670"/>
    </source>
</evidence>
<feature type="domain" description="THD" evidence="6">
    <location>
        <begin position="405"/>
        <end position="508"/>
    </location>
</feature>
<dbReference type="GeneID" id="20248491"/>
<dbReference type="KEGG" id="lgi:LOTGIDRAFT_231148"/>
<name>V4AUT9_LOTGI</name>
<evidence type="ECO:0000256" key="5">
    <source>
        <dbReference type="SAM" id="Phobius"/>
    </source>
</evidence>
<dbReference type="RefSeq" id="XP_009050372.1">
    <property type="nucleotide sequence ID" value="XM_009052124.1"/>
</dbReference>
<dbReference type="Proteomes" id="UP000030746">
    <property type="component" value="Unassembled WGS sequence"/>
</dbReference>
<comment type="subcellular location">
    <subcellularLocation>
        <location evidence="1">Membrane</location>
    </subcellularLocation>
</comment>
<dbReference type="GO" id="GO:0005125">
    <property type="term" value="F:cytokine activity"/>
    <property type="evidence" value="ECO:0007669"/>
    <property type="project" value="UniProtKB-KW"/>
</dbReference>
<evidence type="ECO:0000259" key="6">
    <source>
        <dbReference type="Pfam" id="PF00229"/>
    </source>
</evidence>
<feature type="transmembrane region" description="Helical" evidence="5">
    <location>
        <begin position="12"/>
        <end position="33"/>
    </location>
</feature>
<dbReference type="InterPro" id="IPR006052">
    <property type="entry name" value="TNF_dom"/>
</dbReference>
<dbReference type="EMBL" id="KB201205">
    <property type="protein sequence ID" value="ESO98730.1"/>
    <property type="molecule type" value="Genomic_DNA"/>
</dbReference>
<accession>V4AUT9</accession>
<dbReference type="PANTHER" id="PTHR11471">
    <property type="entry name" value="TUMOR NECROSIS FACTOR FAMILY MEMBER"/>
    <property type="match status" value="1"/>
</dbReference>
<dbReference type="GO" id="GO:0005615">
    <property type="term" value="C:extracellular space"/>
    <property type="evidence" value="ECO:0007669"/>
    <property type="project" value="UniProtKB-KW"/>
</dbReference>
<dbReference type="GO" id="GO:0005164">
    <property type="term" value="F:tumor necrosis factor receptor binding"/>
    <property type="evidence" value="ECO:0007669"/>
    <property type="project" value="InterPro"/>
</dbReference>
<keyword evidence="5" id="KW-0812">Transmembrane</keyword>
<dbReference type="AlphaFoldDB" id="V4AUT9"/>
<dbReference type="Gene3D" id="2.60.120.40">
    <property type="match status" value="2"/>
</dbReference>
<dbReference type="HOGENOM" id="CLU_519048_0_0_1"/>
<keyword evidence="5" id="KW-1133">Transmembrane helix</keyword>
<evidence type="ECO:0000313" key="8">
    <source>
        <dbReference type="Proteomes" id="UP000030746"/>
    </source>
</evidence>
<keyword evidence="3" id="KW-0202">Cytokine</keyword>
<evidence type="ECO:0000256" key="4">
    <source>
        <dbReference type="ARBA" id="ARBA00023136"/>
    </source>
</evidence>
<dbReference type="OrthoDB" id="5980568at2759"/>
<reference evidence="7 8" key="1">
    <citation type="journal article" date="2013" name="Nature">
        <title>Insights into bilaterian evolution from three spiralian genomes.</title>
        <authorList>
            <person name="Simakov O."/>
            <person name="Marletaz F."/>
            <person name="Cho S.J."/>
            <person name="Edsinger-Gonzales E."/>
            <person name="Havlak P."/>
            <person name="Hellsten U."/>
            <person name="Kuo D.H."/>
            <person name="Larsson T."/>
            <person name="Lv J."/>
            <person name="Arendt D."/>
            <person name="Savage R."/>
            <person name="Osoegawa K."/>
            <person name="de Jong P."/>
            <person name="Grimwood J."/>
            <person name="Chapman J.A."/>
            <person name="Shapiro H."/>
            <person name="Aerts A."/>
            <person name="Otillar R.P."/>
            <person name="Terry A.Y."/>
            <person name="Boore J.L."/>
            <person name="Grigoriev I.V."/>
            <person name="Lindberg D.R."/>
            <person name="Seaver E.C."/>
            <person name="Weisblat D.A."/>
            <person name="Putnam N.H."/>
            <person name="Rokhsar D.S."/>
        </authorList>
    </citation>
    <scope>NUCLEOTIDE SEQUENCE [LARGE SCALE GENOMIC DNA]</scope>
</reference>
<dbReference type="GO" id="GO:0006955">
    <property type="term" value="P:immune response"/>
    <property type="evidence" value="ECO:0007669"/>
    <property type="project" value="InterPro"/>
</dbReference>
<protein>
    <recommendedName>
        <fullName evidence="6">THD domain-containing protein</fullName>
    </recommendedName>
</protein>
<comment type="similarity">
    <text evidence="2">Belongs to the tumor necrosis factor family.</text>
</comment>
<proteinExistence type="inferred from homology"/>
<keyword evidence="4 5" id="KW-0472">Membrane</keyword>
<sequence length="525" mass="61172">MKHNEKYERWAVYISVFISIASITSSGFLLYLFSSTKAKLADVFCVPCDKLNFSTFPNETEKKYKMLDKDYENGEKVCCGSTTQSTEALLDLISDRKLRESKIQERNDEIRDGYIKGSQISAHILMSGYDDKLQEKRPAELLKDRKLSHFNGVNITHDRINIRTKGKYFLYCQLYFKVILGTNLDKQEGILSYQIRRYNSKLPNYYTEKLLESKFTVQFKDGKIDDNDNKTDFLSGIFNFEAGDQLYVMYLEEEMSRTDKSIRDKYRRRTVYLSVFISIASITSSGFLLYLFSSTKAKLADVFCVPCDKLKCSTFPNETEKKCKMLDKDYENGEKVCCGSTTQSTEALLDLISERKLRESKIQDRNDEIRDGYIKGSQISAHILMSGYDDKLQEKRPVELLKDRKLSHFNGVNITHDRINIRTKGKYFLYCQLYFKVILGTNLDKQEGILSYQIRRYNSKLPNYYTEKLLESKFTVQFKDGKIDDNDNKTDFLSGIFNFEAGDQLYVMDESQHWLSSILLLPEIR</sequence>
<feature type="transmembrane region" description="Helical" evidence="5">
    <location>
        <begin position="270"/>
        <end position="292"/>
    </location>
</feature>
<dbReference type="CTD" id="20248491"/>
<feature type="domain" description="THD" evidence="6">
    <location>
        <begin position="146"/>
        <end position="257"/>
    </location>
</feature>
<evidence type="ECO:0000256" key="3">
    <source>
        <dbReference type="ARBA" id="ARBA00022514"/>
    </source>
</evidence>
<gene>
    <name evidence="7" type="ORF">LOTGIDRAFT_231148</name>
</gene>
<dbReference type="InterPro" id="IPR008983">
    <property type="entry name" value="Tumour_necrosis_fac-like_dom"/>
</dbReference>